<evidence type="ECO:0000313" key="2">
    <source>
        <dbReference type="Proteomes" id="UP000311919"/>
    </source>
</evidence>
<evidence type="ECO:0000313" key="1">
    <source>
        <dbReference type="EMBL" id="TNN07205.1"/>
    </source>
</evidence>
<dbReference type="Proteomes" id="UP000311919">
    <property type="component" value="Unassembled WGS sequence"/>
</dbReference>
<keyword evidence="2" id="KW-1185">Reference proteome</keyword>
<protein>
    <submittedName>
        <fullName evidence="1">Uncharacterized protein</fullName>
    </submittedName>
</protein>
<name>A0A4Z2CSJ9_SCHJA</name>
<feature type="non-terminal residue" evidence="1">
    <location>
        <position position="1"/>
    </location>
</feature>
<dbReference type="EMBL" id="SKCS01000436">
    <property type="protein sequence ID" value="TNN07205.1"/>
    <property type="molecule type" value="Genomic_DNA"/>
</dbReference>
<organism evidence="1 2">
    <name type="scientific">Schistosoma japonicum</name>
    <name type="common">Blood fluke</name>
    <dbReference type="NCBI Taxonomy" id="6182"/>
    <lineage>
        <taxon>Eukaryota</taxon>
        <taxon>Metazoa</taxon>
        <taxon>Spiralia</taxon>
        <taxon>Lophotrochozoa</taxon>
        <taxon>Platyhelminthes</taxon>
        <taxon>Trematoda</taxon>
        <taxon>Digenea</taxon>
        <taxon>Strigeidida</taxon>
        <taxon>Schistosomatoidea</taxon>
        <taxon>Schistosomatidae</taxon>
        <taxon>Schistosoma</taxon>
    </lineage>
</organism>
<dbReference type="AlphaFoldDB" id="A0A4Z2CSJ9"/>
<feature type="non-terminal residue" evidence="1">
    <location>
        <position position="53"/>
    </location>
</feature>
<comment type="caution">
    <text evidence="1">The sequence shown here is derived from an EMBL/GenBank/DDBJ whole genome shotgun (WGS) entry which is preliminary data.</text>
</comment>
<sequence>LCYFLLYHDSEYVIQRINRIKSMSKQVNNKNARDEIARFYCYDKNIQHDHNES</sequence>
<gene>
    <name evidence="1" type="ORF">EWB00_007870</name>
</gene>
<proteinExistence type="predicted"/>
<reference evidence="1 2" key="1">
    <citation type="submission" date="2019-03" db="EMBL/GenBank/DDBJ databases">
        <title>An improved genome assembly of the fluke Schistosoma japonicum.</title>
        <authorList>
            <person name="Hu W."/>
            <person name="Luo F."/>
            <person name="Yin M."/>
            <person name="Mo X."/>
            <person name="Sun C."/>
            <person name="Wu Q."/>
            <person name="Zhu B."/>
            <person name="Xiang M."/>
            <person name="Wang J."/>
            <person name="Wang Y."/>
            <person name="Zhang T."/>
            <person name="Xu B."/>
            <person name="Zheng H."/>
            <person name="Feng Z."/>
        </authorList>
    </citation>
    <scope>NUCLEOTIDE SEQUENCE [LARGE SCALE GENOMIC DNA]</scope>
    <source>
        <strain evidence="1">HuSjv2</strain>
        <tissue evidence="1">Worms</tissue>
    </source>
</reference>
<accession>A0A4Z2CSJ9</accession>